<evidence type="ECO:0000256" key="2">
    <source>
        <dbReference type="SAM" id="Phobius"/>
    </source>
</evidence>
<feature type="transmembrane region" description="Helical" evidence="2">
    <location>
        <begin position="276"/>
        <end position="296"/>
    </location>
</feature>
<protein>
    <submittedName>
        <fullName evidence="3">Uncharacterized protein</fullName>
    </submittedName>
</protein>
<keyword evidence="2" id="KW-0472">Membrane</keyword>
<feature type="transmembrane region" description="Helical" evidence="2">
    <location>
        <begin position="334"/>
        <end position="364"/>
    </location>
</feature>
<organism evidence="3 4">
    <name type="scientific">Caenorhabditis angaria</name>
    <dbReference type="NCBI Taxonomy" id="860376"/>
    <lineage>
        <taxon>Eukaryota</taxon>
        <taxon>Metazoa</taxon>
        <taxon>Ecdysozoa</taxon>
        <taxon>Nematoda</taxon>
        <taxon>Chromadorea</taxon>
        <taxon>Rhabditida</taxon>
        <taxon>Rhabditina</taxon>
        <taxon>Rhabditomorpha</taxon>
        <taxon>Rhabditoidea</taxon>
        <taxon>Rhabditidae</taxon>
        <taxon>Peloderinae</taxon>
        <taxon>Caenorhabditis</taxon>
    </lineage>
</organism>
<dbReference type="Proteomes" id="UP001152747">
    <property type="component" value="Unassembled WGS sequence"/>
</dbReference>
<evidence type="ECO:0000256" key="1">
    <source>
        <dbReference type="SAM" id="MobiDB-lite"/>
    </source>
</evidence>
<gene>
    <name evidence="3" type="ORF">CAMP_LOCUS12961</name>
</gene>
<dbReference type="EMBL" id="CANHGI010000005">
    <property type="protein sequence ID" value="CAI5450324.1"/>
    <property type="molecule type" value="Genomic_DNA"/>
</dbReference>
<feature type="region of interest" description="Disordered" evidence="1">
    <location>
        <begin position="13"/>
        <end position="34"/>
    </location>
</feature>
<dbReference type="OrthoDB" id="5788007at2759"/>
<keyword evidence="2" id="KW-1133">Transmembrane helix</keyword>
<reference evidence="3" key="1">
    <citation type="submission" date="2022-11" db="EMBL/GenBank/DDBJ databases">
        <authorList>
            <person name="Kikuchi T."/>
        </authorList>
    </citation>
    <scope>NUCLEOTIDE SEQUENCE</scope>
    <source>
        <strain evidence="3">PS1010</strain>
    </source>
</reference>
<feature type="region of interest" description="Disordered" evidence="1">
    <location>
        <begin position="71"/>
        <end position="126"/>
    </location>
</feature>
<dbReference type="AlphaFoldDB" id="A0A9P1N583"/>
<proteinExistence type="predicted"/>
<keyword evidence="4" id="KW-1185">Reference proteome</keyword>
<feature type="transmembrane region" description="Helical" evidence="2">
    <location>
        <begin position="384"/>
        <end position="405"/>
    </location>
</feature>
<evidence type="ECO:0000313" key="3">
    <source>
        <dbReference type="EMBL" id="CAI5450324.1"/>
    </source>
</evidence>
<comment type="caution">
    <text evidence="3">The sequence shown here is derived from an EMBL/GenBank/DDBJ whole genome shotgun (WGS) entry which is preliminary data.</text>
</comment>
<accession>A0A9P1N583</accession>
<sequence>MAEKSYFQHVETYDEEDLATAPQNPPNMGTLSKQFQPKKLKDGNKLWKKGAEAEAEQESYVYTPFRAATLGKSSSLTPKPTRDTVHSGTLRPPKSANPFVYDPPSAPTTPRIPRVARPESAAGTMSREQKLTWGRAAQNQAGPQHFRSNSAMSRARPNEFSAMAMNQPPILAHPSTPQRYPSFQTLPRGEPIDSMMMCPSPFYGPPPPPTVLLSSSRPPSAVPSLGHPGASNLQGYGVPIVVPAVPVTSPTTVLLNQKAINTQLAQQTQHLNWNRISIVCCLQVLFCLSIFGIGVARIMFGALWAIGIEIIFATCSLFPALIGIFAVRRGSYSAALFCFAANAFEMVFAVFPFVIGIFPIFPIIFPRVEKSWFLAENEPIHFDLILSFLVAVQVFLALFLSIMGCRAGGSVMTNLDELKLAANMRKAFEEDRDELPFKH</sequence>
<name>A0A9P1N583_9PELO</name>
<evidence type="ECO:0000313" key="4">
    <source>
        <dbReference type="Proteomes" id="UP001152747"/>
    </source>
</evidence>
<feature type="transmembrane region" description="Helical" evidence="2">
    <location>
        <begin position="302"/>
        <end position="327"/>
    </location>
</feature>
<keyword evidence="2" id="KW-0812">Transmembrane</keyword>